<dbReference type="Pfam" id="PF08387">
    <property type="entry name" value="FBD"/>
    <property type="match status" value="1"/>
</dbReference>
<organism evidence="2 3">
    <name type="scientific">Eutrema salsugineum</name>
    <name type="common">Saltwater cress</name>
    <name type="synonym">Sisymbrium salsugineum</name>
    <dbReference type="NCBI Taxonomy" id="72664"/>
    <lineage>
        <taxon>Eukaryota</taxon>
        <taxon>Viridiplantae</taxon>
        <taxon>Streptophyta</taxon>
        <taxon>Embryophyta</taxon>
        <taxon>Tracheophyta</taxon>
        <taxon>Spermatophyta</taxon>
        <taxon>Magnoliopsida</taxon>
        <taxon>eudicotyledons</taxon>
        <taxon>Gunneridae</taxon>
        <taxon>Pentapetalae</taxon>
        <taxon>rosids</taxon>
        <taxon>malvids</taxon>
        <taxon>Brassicales</taxon>
        <taxon>Brassicaceae</taxon>
        <taxon>Eutremeae</taxon>
        <taxon>Eutrema</taxon>
    </lineage>
</organism>
<proteinExistence type="predicted"/>
<dbReference type="InterPro" id="IPR050232">
    <property type="entry name" value="FBL13/AtMIF1-like"/>
</dbReference>
<name>V4NL12_EUTSA</name>
<sequence length="296" mass="34315">MQWLPCFCRSDWRWCHEWSTKISKIITHNLGGFVGRLFGESEQPESKWRFLNESLKLHKAPILEILAIELGPYCLVDANKGKVWSHGAAEPTSLPESLYICDTLVYLRLSGKVSVDVSSPVCLPSLKHLYLALYPDDKFMRCLSSLRYLEICCVLWACGIIFSQLIECKIRPCVLDWFEPLLLLLQNSPNLKVLVIDQVYYQTEPFPLSWNQPSYVPLCLSTSLEIFEWNKFRGKPEEMEIVRYIFANSKCRKRAGISLNSIFWGRKDIMIELAHMPEITSTSSKLHFYTQLKVNH</sequence>
<dbReference type="KEGG" id="eus:EUTSA_v10028298mg"/>
<accession>V4NL12</accession>
<dbReference type="EMBL" id="KI517416">
    <property type="protein sequence ID" value="ESQ47061.1"/>
    <property type="molecule type" value="Genomic_DNA"/>
</dbReference>
<dbReference type="OMA" id="GESESIW"/>
<reference evidence="2 3" key="1">
    <citation type="journal article" date="2013" name="Front. Plant Sci.">
        <title>The Reference Genome of the Halophytic Plant Eutrema salsugineum.</title>
        <authorList>
            <person name="Yang R."/>
            <person name="Jarvis D.E."/>
            <person name="Chen H."/>
            <person name="Beilstein M.A."/>
            <person name="Grimwood J."/>
            <person name="Jenkins J."/>
            <person name="Shu S."/>
            <person name="Prochnik S."/>
            <person name="Xin M."/>
            <person name="Ma C."/>
            <person name="Schmutz J."/>
            <person name="Wing R.A."/>
            <person name="Mitchell-Olds T."/>
            <person name="Schumaker K.S."/>
            <person name="Wang X."/>
        </authorList>
    </citation>
    <scope>NUCLEOTIDE SEQUENCE [LARGE SCALE GENOMIC DNA]</scope>
</reference>
<dbReference type="PANTHER" id="PTHR31900">
    <property type="entry name" value="F-BOX/RNI SUPERFAMILY PROTEIN-RELATED"/>
    <property type="match status" value="1"/>
</dbReference>
<gene>
    <name evidence="2" type="ORF">EUTSA_v10028298mg</name>
</gene>
<keyword evidence="3" id="KW-1185">Reference proteome</keyword>
<dbReference type="SUPFAM" id="SSF52047">
    <property type="entry name" value="RNI-like"/>
    <property type="match status" value="1"/>
</dbReference>
<dbReference type="Gramene" id="ESQ47061">
    <property type="protein sequence ID" value="ESQ47061"/>
    <property type="gene ID" value="EUTSA_v10028298mg"/>
</dbReference>
<protein>
    <recommendedName>
        <fullName evidence="1">FBD domain-containing protein</fullName>
    </recommendedName>
</protein>
<feature type="domain" description="FBD" evidence="1">
    <location>
        <begin position="218"/>
        <end position="289"/>
    </location>
</feature>
<dbReference type="SMART" id="SM00579">
    <property type="entry name" value="FBD"/>
    <property type="match status" value="1"/>
</dbReference>
<dbReference type="Proteomes" id="UP000030689">
    <property type="component" value="Unassembled WGS sequence"/>
</dbReference>
<dbReference type="AlphaFoldDB" id="V4NL12"/>
<evidence type="ECO:0000313" key="3">
    <source>
        <dbReference type="Proteomes" id="UP000030689"/>
    </source>
</evidence>
<dbReference type="InterPro" id="IPR006566">
    <property type="entry name" value="FBD"/>
</dbReference>
<evidence type="ECO:0000313" key="2">
    <source>
        <dbReference type="EMBL" id="ESQ47061.1"/>
    </source>
</evidence>
<evidence type="ECO:0000259" key="1">
    <source>
        <dbReference type="SMART" id="SM00579"/>
    </source>
</evidence>
<dbReference type="PANTHER" id="PTHR31900:SF34">
    <property type="entry name" value="EMB|CAB62440.1-RELATED"/>
    <property type="match status" value="1"/>
</dbReference>